<evidence type="ECO:0000259" key="1">
    <source>
        <dbReference type="Pfam" id="PF00149"/>
    </source>
</evidence>
<dbReference type="SUPFAM" id="SSF56300">
    <property type="entry name" value="Metallo-dependent phosphatases"/>
    <property type="match status" value="1"/>
</dbReference>
<gene>
    <name evidence="2" type="ORF">LDX50_05690</name>
</gene>
<dbReference type="RefSeq" id="WP_225697443.1">
    <property type="nucleotide sequence ID" value="NZ_JAIXNE010000001.1"/>
</dbReference>
<feature type="domain" description="Calcineurin-like phosphoesterase" evidence="1">
    <location>
        <begin position="26"/>
        <end position="224"/>
    </location>
</feature>
<proteinExistence type="predicted"/>
<sequence length="347" mass="40560">MKLKFLDTIQKAFDKALLVEVDLDSMNYIIFSDHHRGTGDRADDHRFASATYEQALSYYEQSDATLVLLGDVEELWENPIHSVLEYYQEITSQEMKFDEDSRYLRIWGNHDAEWRSRKFVKRYLGSERPAHEAIKLQVMDEGRLLGHIFLIHGHQGSTFSDEYARFSKFFVRYFWRHFQRIFNKPLDTAATSTRMRSKHDRKYYGWARGHNHDVIVITGHSHEPVFNSFTYADRLRVDLSRLSEKERAGILTPREAASLDEVRKRTDALTKHDATLLNPGGRAIPCYFNTGCCSFSDGEITGIEIVDREIRLIKWTPDGQRKIIQKERLKRIFELLDLDAQITSGTE</sequence>
<dbReference type="InterPro" id="IPR004843">
    <property type="entry name" value="Calcineurin-like_PHP"/>
</dbReference>
<dbReference type="Pfam" id="PF00149">
    <property type="entry name" value="Metallophos"/>
    <property type="match status" value="1"/>
</dbReference>
<accession>A0A9X1HLB0</accession>
<name>A0A9X1HLB0_9BACT</name>
<evidence type="ECO:0000313" key="3">
    <source>
        <dbReference type="Proteomes" id="UP001139409"/>
    </source>
</evidence>
<evidence type="ECO:0000313" key="2">
    <source>
        <dbReference type="EMBL" id="MCA6074349.1"/>
    </source>
</evidence>
<dbReference type="Gene3D" id="3.60.21.10">
    <property type="match status" value="1"/>
</dbReference>
<keyword evidence="3" id="KW-1185">Reference proteome</keyword>
<dbReference type="AlphaFoldDB" id="A0A9X1HLB0"/>
<dbReference type="InterPro" id="IPR029052">
    <property type="entry name" value="Metallo-depent_PP-like"/>
</dbReference>
<dbReference type="Proteomes" id="UP001139409">
    <property type="component" value="Unassembled WGS sequence"/>
</dbReference>
<protein>
    <submittedName>
        <fullName evidence="2">Metallophosphoesterase family protein</fullName>
    </submittedName>
</protein>
<organism evidence="2 3">
    <name type="scientific">Fulvivirga sedimenti</name>
    <dbReference type="NCBI Taxonomy" id="2879465"/>
    <lineage>
        <taxon>Bacteria</taxon>
        <taxon>Pseudomonadati</taxon>
        <taxon>Bacteroidota</taxon>
        <taxon>Cytophagia</taxon>
        <taxon>Cytophagales</taxon>
        <taxon>Fulvivirgaceae</taxon>
        <taxon>Fulvivirga</taxon>
    </lineage>
</organism>
<reference evidence="2" key="1">
    <citation type="submission" date="2021-09" db="EMBL/GenBank/DDBJ databases">
        <title>Fulvivirga sp. isolated from coastal sediment.</title>
        <authorList>
            <person name="Yu H."/>
        </authorList>
    </citation>
    <scope>NUCLEOTIDE SEQUENCE</scope>
    <source>
        <strain evidence="2">1062</strain>
    </source>
</reference>
<dbReference type="GO" id="GO:0016787">
    <property type="term" value="F:hydrolase activity"/>
    <property type="evidence" value="ECO:0007669"/>
    <property type="project" value="InterPro"/>
</dbReference>
<comment type="caution">
    <text evidence="2">The sequence shown here is derived from an EMBL/GenBank/DDBJ whole genome shotgun (WGS) entry which is preliminary data.</text>
</comment>
<dbReference type="EMBL" id="JAIXNE010000001">
    <property type="protein sequence ID" value="MCA6074349.1"/>
    <property type="molecule type" value="Genomic_DNA"/>
</dbReference>